<proteinExistence type="predicted"/>
<sequence>MPEMQIQMQDAKDQVGKAEKNKRLEKKETTIAIDEMEAGKRDKKQTESNANEQSLTNADGKDMKPAQKLAKEPPPATNSSDNWEDLQKGGSLYVTAEDVVRAIMYIEENDKAEYKKLENIFEGRVRTAQPKCHTTAVSLVAHGIALTCQQLYSFHIIHRLPTIIVALLCGVLLQLIASKNAKKQRNSTEYANCMMFGLFWGCFSVMTMFPLFGIVQPSRVDYGVFFVAYTIYFVIYTVSTAPMNTVQFFFGLSMLLGLLLTDVNYFTNDGPVQVMEYAAAGYFFIASALSLYMLAHALLHSEGPLLSLPLGRSLIDVIELF</sequence>
<keyword evidence="2" id="KW-0472">Membrane</keyword>
<feature type="transmembrane region" description="Helical" evidence="2">
    <location>
        <begin position="248"/>
        <end position="267"/>
    </location>
</feature>
<gene>
    <name evidence="3" type="ORF">TTRE_0000587501</name>
</gene>
<accession>A0A077ZDF5</accession>
<feature type="compositionally biased region" description="Basic and acidic residues" evidence="1">
    <location>
        <begin position="37"/>
        <end position="46"/>
    </location>
</feature>
<dbReference type="EMBL" id="HG806183">
    <property type="protein sequence ID" value="CDW57583.1"/>
    <property type="molecule type" value="Genomic_DNA"/>
</dbReference>
<dbReference type="AlphaFoldDB" id="A0A077ZDF5"/>
<feature type="transmembrane region" description="Helical" evidence="2">
    <location>
        <begin position="156"/>
        <end position="177"/>
    </location>
</feature>
<feature type="transmembrane region" description="Helical" evidence="2">
    <location>
        <begin position="222"/>
        <end position="241"/>
    </location>
</feature>
<feature type="compositionally biased region" description="Polar residues" evidence="1">
    <location>
        <begin position="47"/>
        <end position="57"/>
    </location>
</feature>
<dbReference type="STRING" id="36087.A0A077ZDF5"/>
<feature type="compositionally biased region" description="Basic and acidic residues" evidence="1">
    <location>
        <begin position="59"/>
        <end position="71"/>
    </location>
</feature>
<feature type="transmembrane region" description="Helical" evidence="2">
    <location>
        <begin position="279"/>
        <end position="299"/>
    </location>
</feature>
<evidence type="ECO:0000313" key="4">
    <source>
        <dbReference type="Proteomes" id="UP000030665"/>
    </source>
</evidence>
<name>A0A077ZDF5_TRITR</name>
<feature type="region of interest" description="Disordered" evidence="1">
    <location>
        <begin position="1"/>
        <end position="84"/>
    </location>
</feature>
<organism evidence="3 4">
    <name type="scientific">Trichuris trichiura</name>
    <name type="common">Whipworm</name>
    <name type="synonym">Trichocephalus trichiurus</name>
    <dbReference type="NCBI Taxonomy" id="36087"/>
    <lineage>
        <taxon>Eukaryota</taxon>
        <taxon>Metazoa</taxon>
        <taxon>Ecdysozoa</taxon>
        <taxon>Nematoda</taxon>
        <taxon>Enoplea</taxon>
        <taxon>Dorylaimia</taxon>
        <taxon>Trichinellida</taxon>
        <taxon>Trichuridae</taxon>
        <taxon>Trichuris</taxon>
    </lineage>
</organism>
<evidence type="ECO:0000256" key="2">
    <source>
        <dbReference type="SAM" id="Phobius"/>
    </source>
</evidence>
<keyword evidence="2" id="KW-1133">Transmembrane helix</keyword>
<reference evidence="3" key="1">
    <citation type="submission" date="2014-01" db="EMBL/GenBank/DDBJ databases">
        <authorList>
            <person name="Aslett M."/>
        </authorList>
    </citation>
    <scope>NUCLEOTIDE SEQUENCE</scope>
</reference>
<evidence type="ECO:0000256" key="1">
    <source>
        <dbReference type="SAM" id="MobiDB-lite"/>
    </source>
</evidence>
<feature type="compositionally biased region" description="Basic and acidic residues" evidence="1">
    <location>
        <begin position="10"/>
        <end position="29"/>
    </location>
</feature>
<feature type="transmembrane region" description="Helical" evidence="2">
    <location>
        <begin position="198"/>
        <end position="216"/>
    </location>
</feature>
<dbReference type="OrthoDB" id="10329125at2759"/>
<evidence type="ECO:0000313" key="3">
    <source>
        <dbReference type="EMBL" id="CDW57583.1"/>
    </source>
</evidence>
<reference evidence="3" key="2">
    <citation type="submission" date="2014-03" db="EMBL/GenBank/DDBJ databases">
        <title>The whipworm genome and dual-species transcriptomics of an intimate host-pathogen interaction.</title>
        <authorList>
            <person name="Foth B.J."/>
            <person name="Tsai I.J."/>
            <person name="Reid A.J."/>
            <person name="Bancroft A.J."/>
            <person name="Nichol S."/>
            <person name="Tracey A."/>
            <person name="Holroyd N."/>
            <person name="Cotton J.A."/>
            <person name="Stanley E.J."/>
            <person name="Zarowiecki M."/>
            <person name="Liu J.Z."/>
            <person name="Huckvale T."/>
            <person name="Cooper P.J."/>
            <person name="Grencis R.K."/>
            <person name="Berriman M."/>
        </authorList>
    </citation>
    <scope>NUCLEOTIDE SEQUENCE [LARGE SCALE GENOMIC DNA]</scope>
</reference>
<keyword evidence="4" id="KW-1185">Reference proteome</keyword>
<protein>
    <submittedName>
        <fullName evidence="3">Grp1 Fun34 YaaH domain containing protein</fullName>
    </submittedName>
</protein>
<dbReference type="Proteomes" id="UP000030665">
    <property type="component" value="Unassembled WGS sequence"/>
</dbReference>
<keyword evidence="2" id="KW-0812">Transmembrane</keyword>